<dbReference type="Pfam" id="PF12697">
    <property type="entry name" value="Abhydrolase_6"/>
    <property type="match status" value="1"/>
</dbReference>
<sequence>MSCPTWKQYCSFAIRDSGPPAESGDYTTLIIFHGLQFHSATFDKLFPFVAGLKIRLVTVNRPGYPGATPLSELERKKLDKVSEGQLTNKEFGAAVVLDHIKASAKKAYDFLVQYVSGQGIQVSGGIIVIGWSFGSLIVLGLLAYADDFLTNDSDINLRAYLKHVVLYDPPSTLLGYPPPQNFYSPFTDPLLTPGEVPRIFPLWVSGHYAHGDNFVNLRCGYTEALCDPPPTAVKMDPSEAQRCIESSSMRPTGGSDAQVLVLGATLGAFARLKDAALYLEGVREQKPLLNNWDDVQIKYVWCDQSAWEMPWSAICLQDELKENSTNLGRGRLIRRIEMVRLRGANHLYHWEEPEAALKRLLMGNNGGE</sequence>
<name>A0A8H5BCC8_9AGAR</name>
<comment type="caution">
    <text evidence="3">The sequence shown here is derived from an EMBL/GenBank/DDBJ whole genome shotgun (WGS) entry which is preliminary data.</text>
</comment>
<dbReference type="AlphaFoldDB" id="A0A8H5BCC8"/>
<dbReference type="InterPro" id="IPR029058">
    <property type="entry name" value="AB_hydrolase_fold"/>
</dbReference>
<accession>A0A8H5BCC8</accession>
<evidence type="ECO:0000256" key="1">
    <source>
        <dbReference type="SAM" id="Phobius"/>
    </source>
</evidence>
<evidence type="ECO:0000313" key="4">
    <source>
        <dbReference type="Proteomes" id="UP000567179"/>
    </source>
</evidence>
<dbReference type="Proteomes" id="UP000567179">
    <property type="component" value="Unassembled WGS sequence"/>
</dbReference>
<keyword evidence="1" id="KW-0472">Membrane</keyword>
<evidence type="ECO:0000313" key="3">
    <source>
        <dbReference type="EMBL" id="KAF5319612.1"/>
    </source>
</evidence>
<dbReference type="OrthoDB" id="3466517at2759"/>
<keyword evidence="1" id="KW-1133">Transmembrane helix</keyword>
<feature type="transmembrane region" description="Helical" evidence="1">
    <location>
        <begin position="126"/>
        <end position="145"/>
    </location>
</feature>
<organism evidence="3 4">
    <name type="scientific">Psilocybe cf. subviscida</name>
    <dbReference type="NCBI Taxonomy" id="2480587"/>
    <lineage>
        <taxon>Eukaryota</taxon>
        <taxon>Fungi</taxon>
        <taxon>Dikarya</taxon>
        <taxon>Basidiomycota</taxon>
        <taxon>Agaricomycotina</taxon>
        <taxon>Agaricomycetes</taxon>
        <taxon>Agaricomycetidae</taxon>
        <taxon>Agaricales</taxon>
        <taxon>Agaricineae</taxon>
        <taxon>Strophariaceae</taxon>
        <taxon>Psilocybe</taxon>
    </lineage>
</organism>
<feature type="domain" description="AB hydrolase-1" evidence="2">
    <location>
        <begin position="30"/>
        <end position="355"/>
    </location>
</feature>
<dbReference type="SUPFAM" id="SSF53474">
    <property type="entry name" value="alpha/beta-Hydrolases"/>
    <property type="match status" value="1"/>
</dbReference>
<gene>
    <name evidence="3" type="ORF">D9619_008566</name>
</gene>
<evidence type="ECO:0000259" key="2">
    <source>
        <dbReference type="Pfam" id="PF12697"/>
    </source>
</evidence>
<keyword evidence="4" id="KW-1185">Reference proteome</keyword>
<reference evidence="3 4" key="1">
    <citation type="journal article" date="2020" name="ISME J.">
        <title>Uncovering the hidden diversity of litter-decomposition mechanisms in mushroom-forming fungi.</title>
        <authorList>
            <person name="Floudas D."/>
            <person name="Bentzer J."/>
            <person name="Ahren D."/>
            <person name="Johansson T."/>
            <person name="Persson P."/>
            <person name="Tunlid A."/>
        </authorList>
    </citation>
    <scope>NUCLEOTIDE SEQUENCE [LARGE SCALE GENOMIC DNA]</scope>
    <source>
        <strain evidence="3 4">CBS 101986</strain>
    </source>
</reference>
<dbReference type="InterPro" id="IPR000073">
    <property type="entry name" value="AB_hydrolase_1"/>
</dbReference>
<dbReference type="Gene3D" id="3.40.50.1820">
    <property type="entry name" value="alpha/beta hydrolase"/>
    <property type="match status" value="1"/>
</dbReference>
<keyword evidence="1" id="KW-0812">Transmembrane</keyword>
<dbReference type="EMBL" id="JAACJJ010000029">
    <property type="protein sequence ID" value="KAF5319612.1"/>
    <property type="molecule type" value="Genomic_DNA"/>
</dbReference>
<protein>
    <recommendedName>
        <fullName evidence="2">AB hydrolase-1 domain-containing protein</fullName>
    </recommendedName>
</protein>
<proteinExistence type="predicted"/>